<reference evidence="2 3" key="1">
    <citation type="submission" date="2021-06" db="EMBL/GenBank/DDBJ databases">
        <title>Caerostris extrusa draft genome.</title>
        <authorList>
            <person name="Kono N."/>
            <person name="Arakawa K."/>
        </authorList>
    </citation>
    <scope>NUCLEOTIDE SEQUENCE [LARGE SCALE GENOMIC DNA]</scope>
</reference>
<gene>
    <name evidence="2" type="primary">NT1_2</name>
    <name evidence="2" type="ORF">CEXT_601811</name>
</gene>
<proteinExistence type="predicted"/>
<evidence type="ECO:0000256" key="1">
    <source>
        <dbReference type="SAM" id="MobiDB-lite"/>
    </source>
</evidence>
<accession>A0AAV4MLT0</accession>
<dbReference type="EMBL" id="BPLR01002403">
    <property type="protein sequence ID" value="GIX73366.1"/>
    <property type="molecule type" value="Genomic_DNA"/>
</dbReference>
<feature type="region of interest" description="Disordered" evidence="1">
    <location>
        <begin position="521"/>
        <end position="543"/>
    </location>
</feature>
<dbReference type="AlphaFoldDB" id="A0AAV4MLT0"/>
<protein>
    <submittedName>
        <fullName evidence="2">Neurotrophin 1</fullName>
    </submittedName>
</protein>
<comment type="caution">
    <text evidence="2">The sequence shown here is derived from an EMBL/GenBank/DDBJ whole genome shotgun (WGS) entry which is preliminary data.</text>
</comment>
<dbReference type="Proteomes" id="UP001054945">
    <property type="component" value="Unassembled WGS sequence"/>
</dbReference>
<keyword evidence="3" id="KW-1185">Reference proteome</keyword>
<evidence type="ECO:0000313" key="2">
    <source>
        <dbReference type="EMBL" id="GIX73366.1"/>
    </source>
</evidence>
<feature type="region of interest" description="Disordered" evidence="1">
    <location>
        <begin position="64"/>
        <end position="87"/>
    </location>
</feature>
<name>A0AAV4MLT0_CAEEX</name>
<sequence>MGTYRPTYTKDATMEDPKLTDSIMDNALLTLLQNEEMMNHHRMNQHELLNRKLRPMGYRVNKKSPSTNYVGSLKASEPSGETRHTFKPTEWSLGPRCDRLTEEICLDDSDYPSSAIMSSIYKDKAKFDLMYAELKVRESQVEGLSRQQEQAYSFDHYFGQYPQGDRLLPGAQGLRAHRWVRLPLRGALRAASQGQEQEGGVESGGQCRRVHADAEDGEVPVTTAKIYSPDENKYRQIASVGKRIVDVVKGCCYHSLIWQSLQVRGEPDAVHVRPGVQLPPAAGLQQGPGAAHRPLQGAHLLHVPLAARSHPQVLRQRPTNGNNDKKNSFSSTLWAILGGGQQASALAQQPQFLDEVQKQISWTQQLKQFPQLMKQISPNQVLKQLLEEDEDDMTIHRQRIRQSTADRLNGGGFASHPVPISVPLPPPPPPPMIIARRPVVGSVTPDQNHMFGMPANAHAKVIAISPTESTKVFSLTKEGTPGKNVIRLTESRPQAIFGSSPPTTFHQVKAYKIRPGMYHSSSGTGRRFRPVLKPMPAPKGSNKRVVEDEDLIAVEKSGGHEIHAFKIETVTDEHGAEDQSTEYSSEDGKINFSYHPILEYLNL</sequence>
<evidence type="ECO:0000313" key="3">
    <source>
        <dbReference type="Proteomes" id="UP001054945"/>
    </source>
</evidence>
<organism evidence="2 3">
    <name type="scientific">Caerostris extrusa</name>
    <name type="common">Bark spider</name>
    <name type="synonym">Caerostris bankana</name>
    <dbReference type="NCBI Taxonomy" id="172846"/>
    <lineage>
        <taxon>Eukaryota</taxon>
        <taxon>Metazoa</taxon>
        <taxon>Ecdysozoa</taxon>
        <taxon>Arthropoda</taxon>
        <taxon>Chelicerata</taxon>
        <taxon>Arachnida</taxon>
        <taxon>Araneae</taxon>
        <taxon>Araneomorphae</taxon>
        <taxon>Entelegynae</taxon>
        <taxon>Araneoidea</taxon>
        <taxon>Araneidae</taxon>
        <taxon>Caerostris</taxon>
    </lineage>
</organism>